<evidence type="ECO:0000256" key="2">
    <source>
        <dbReference type="PROSITE-ProRule" id="PRU00335"/>
    </source>
</evidence>
<dbReference type="OrthoDB" id="8770705at2"/>
<dbReference type="AlphaFoldDB" id="A0A3A6UBA2"/>
<dbReference type="InterPro" id="IPR050624">
    <property type="entry name" value="HTH-type_Tx_Regulator"/>
</dbReference>
<dbReference type="Pfam" id="PF00440">
    <property type="entry name" value="TetR_N"/>
    <property type="match status" value="1"/>
</dbReference>
<dbReference type="InterPro" id="IPR025722">
    <property type="entry name" value="TetR"/>
</dbReference>
<dbReference type="SUPFAM" id="SSF46689">
    <property type="entry name" value="Homeodomain-like"/>
    <property type="match status" value="1"/>
</dbReference>
<comment type="caution">
    <text evidence="4">The sequence shown here is derived from an EMBL/GenBank/DDBJ whole genome shotgun (WGS) entry which is preliminary data.</text>
</comment>
<dbReference type="PANTHER" id="PTHR43479">
    <property type="entry name" value="ACREF/ENVCD OPERON REPRESSOR-RELATED"/>
    <property type="match status" value="1"/>
</dbReference>
<dbReference type="Gene3D" id="1.10.357.10">
    <property type="entry name" value="Tetracycline Repressor, domain 2"/>
    <property type="match status" value="1"/>
</dbReference>
<gene>
    <name evidence="4" type="ORF">D5R81_03605</name>
</gene>
<evidence type="ECO:0000256" key="1">
    <source>
        <dbReference type="ARBA" id="ARBA00023125"/>
    </source>
</evidence>
<evidence type="ECO:0000313" key="5">
    <source>
        <dbReference type="Proteomes" id="UP000273022"/>
    </source>
</evidence>
<proteinExistence type="predicted"/>
<reference evidence="4 5" key="1">
    <citation type="submission" date="2018-09" db="EMBL/GenBank/DDBJ databases">
        <title>Phylogeny of the Shewanellaceae, and recommendation for two new genera, Pseudoshewanella and Parashewanella.</title>
        <authorList>
            <person name="Wang G."/>
        </authorList>
    </citation>
    <scope>NUCLEOTIDE SEQUENCE [LARGE SCALE GENOMIC DNA]</scope>
    <source>
        <strain evidence="4 5">KCTC 22492</strain>
    </source>
</reference>
<dbReference type="InterPro" id="IPR001647">
    <property type="entry name" value="HTH_TetR"/>
</dbReference>
<sequence>MKTRDKIIQTSLELFNEHGERAITTNHIAANLGMSPGNLYYHFRNKQDIIQSIFQLYESNLKNSFQPYEQHEVNIELLIRYFDAMFDMLWQFRFLYANLTDILSQDEALKNRYLVAQQRLLEQASKILQQLSKDGFLHINDDELLPLADTMKMLISSWIGYKLAQSKTTTVTKACLYEGVLRIIMITKAYSTESSLDTFTRLTKHYQQLSEATE</sequence>
<dbReference type="PROSITE" id="PS50977">
    <property type="entry name" value="HTH_TETR_2"/>
    <property type="match status" value="1"/>
</dbReference>
<dbReference type="PRINTS" id="PR00455">
    <property type="entry name" value="HTHTETR"/>
</dbReference>
<keyword evidence="5" id="KW-1185">Reference proteome</keyword>
<dbReference type="InterPro" id="IPR009057">
    <property type="entry name" value="Homeodomain-like_sf"/>
</dbReference>
<name>A0A3A6UBA2_9GAMM</name>
<organism evidence="4 5">
    <name type="scientific">Parashewanella spongiae</name>
    <dbReference type="NCBI Taxonomy" id="342950"/>
    <lineage>
        <taxon>Bacteria</taxon>
        <taxon>Pseudomonadati</taxon>
        <taxon>Pseudomonadota</taxon>
        <taxon>Gammaproteobacteria</taxon>
        <taxon>Alteromonadales</taxon>
        <taxon>Shewanellaceae</taxon>
        <taxon>Parashewanella</taxon>
    </lineage>
</organism>
<dbReference type="EMBL" id="QYYH01000014">
    <property type="protein sequence ID" value="RJY18850.1"/>
    <property type="molecule type" value="Genomic_DNA"/>
</dbReference>
<keyword evidence="1 2" id="KW-0238">DNA-binding</keyword>
<protein>
    <submittedName>
        <fullName evidence="4">TetR/AcrR family transcriptional regulator</fullName>
    </submittedName>
</protein>
<evidence type="ECO:0000259" key="3">
    <source>
        <dbReference type="PROSITE" id="PS50977"/>
    </source>
</evidence>
<dbReference type="Proteomes" id="UP000273022">
    <property type="component" value="Unassembled WGS sequence"/>
</dbReference>
<feature type="domain" description="HTH tetR-type" evidence="3">
    <location>
        <begin position="1"/>
        <end position="61"/>
    </location>
</feature>
<dbReference type="GO" id="GO:0003677">
    <property type="term" value="F:DNA binding"/>
    <property type="evidence" value="ECO:0007669"/>
    <property type="project" value="UniProtKB-UniRule"/>
</dbReference>
<feature type="DNA-binding region" description="H-T-H motif" evidence="2">
    <location>
        <begin position="24"/>
        <end position="43"/>
    </location>
</feature>
<accession>A0A3A6UBA2</accession>
<evidence type="ECO:0000313" key="4">
    <source>
        <dbReference type="EMBL" id="RJY18850.1"/>
    </source>
</evidence>
<dbReference type="RefSeq" id="WP_121852290.1">
    <property type="nucleotide sequence ID" value="NZ_CP037952.1"/>
</dbReference>
<dbReference type="PANTHER" id="PTHR43479:SF12">
    <property type="entry name" value="TRANSCRIPTIONAL REGULATORY PROTEIN"/>
    <property type="match status" value="1"/>
</dbReference>
<dbReference type="Pfam" id="PF13972">
    <property type="entry name" value="TetR"/>
    <property type="match status" value="1"/>
</dbReference>